<evidence type="ECO:0000313" key="3">
    <source>
        <dbReference type="EMBL" id="KIO17908.1"/>
    </source>
</evidence>
<protein>
    <submittedName>
        <fullName evidence="3">Uncharacterized protein</fullName>
    </submittedName>
</protein>
<feature type="compositionally biased region" description="Basic residues" evidence="1">
    <location>
        <begin position="132"/>
        <end position="147"/>
    </location>
</feature>
<reference evidence="3 5" key="1">
    <citation type="submission" date="2014-04" db="EMBL/GenBank/DDBJ databases">
        <authorList>
            <consortium name="DOE Joint Genome Institute"/>
            <person name="Kuo A."/>
            <person name="Girlanda M."/>
            <person name="Perotto S."/>
            <person name="Kohler A."/>
            <person name="Nagy L.G."/>
            <person name="Floudas D."/>
            <person name="Copeland A."/>
            <person name="Barry K.W."/>
            <person name="Cichocki N."/>
            <person name="Veneault-Fourrey C."/>
            <person name="LaButti K."/>
            <person name="Lindquist E.A."/>
            <person name="Lipzen A."/>
            <person name="Lundell T."/>
            <person name="Morin E."/>
            <person name="Murat C."/>
            <person name="Sun H."/>
            <person name="Tunlid A."/>
            <person name="Henrissat B."/>
            <person name="Grigoriev I.V."/>
            <person name="Hibbett D.S."/>
            <person name="Martin F."/>
            <person name="Nordberg H.P."/>
            <person name="Cantor M.N."/>
            <person name="Hua S.X."/>
        </authorList>
    </citation>
    <scope>NUCLEOTIDE SEQUENCE [LARGE SCALE GENOMIC DNA]</scope>
    <source>
        <strain evidence="3 5">MUT 4182</strain>
    </source>
</reference>
<dbReference type="HOGENOM" id="CLU_1152462_0_0_1"/>
<evidence type="ECO:0000256" key="1">
    <source>
        <dbReference type="SAM" id="MobiDB-lite"/>
    </source>
</evidence>
<evidence type="ECO:0000313" key="5">
    <source>
        <dbReference type="Proteomes" id="UP000054248"/>
    </source>
</evidence>
<dbReference type="Proteomes" id="UP000054248">
    <property type="component" value="Unassembled WGS sequence"/>
</dbReference>
<dbReference type="EMBL" id="KN823332">
    <property type="protein sequence ID" value="KIO17908.1"/>
    <property type="molecule type" value="Genomic_DNA"/>
</dbReference>
<feature type="region of interest" description="Disordered" evidence="1">
    <location>
        <begin position="129"/>
        <end position="241"/>
    </location>
</feature>
<evidence type="ECO:0000313" key="2">
    <source>
        <dbReference type="EMBL" id="KIO17820.1"/>
    </source>
</evidence>
<dbReference type="EMBL" id="KN823291">
    <property type="protein sequence ID" value="KIO18393.1"/>
    <property type="molecule type" value="Genomic_DNA"/>
</dbReference>
<accession>A0A0C3K952</accession>
<name>A0A0C3K952_9AGAM</name>
<dbReference type="OrthoDB" id="128308at2759"/>
<dbReference type="AlphaFoldDB" id="A0A0C3K952"/>
<organism evidence="3 5">
    <name type="scientific">Tulasnella calospora MUT 4182</name>
    <dbReference type="NCBI Taxonomy" id="1051891"/>
    <lineage>
        <taxon>Eukaryota</taxon>
        <taxon>Fungi</taxon>
        <taxon>Dikarya</taxon>
        <taxon>Basidiomycota</taxon>
        <taxon>Agaricomycotina</taxon>
        <taxon>Agaricomycetes</taxon>
        <taxon>Cantharellales</taxon>
        <taxon>Tulasnellaceae</taxon>
        <taxon>Tulasnella</taxon>
    </lineage>
</organism>
<gene>
    <name evidence="4" type="ORF">M407DRAFT_246499</name>
    <name evidence="3" type="ORF">M407DRAFT_246616</name>
    <name evidence="2" type="ORF">M407DRAFT_246642</name>
</gene>
<reference evidence="3" key="3">
    <citation type="submission" date="2015-02" db="EMBL/GenBank/DDBJ databases">
        <title>Evolutionary Origins and Diversification of the Mycorrhizal Mutualists.</title>
        <authorList>
            <consortium name="DOE Joint Genome Institute"/>
            <consortium name="Mycorrhizal Genomics Consortium"/>
            <person name="Kohler A."/>
            <person name="Kuo A."/>
            <person name="Nagy L.G."/>
            <person name="Floudas D."/>
            <person name="Copeland A."/>
            <person name="Barry K.W."/>
            <person name="Cichocki N."/>
            <person name="Veneault-Fourrey C."/>
            <person name="LaButti K."/>
            <person name="Lindquist E.A."/>
            <person name="Lipzen A."/>
            <person name="Lundell T."/>
            <person name="Morin E."/>
            <person name="Murat C."/>
            <person name="Riley R."/>
            <person name="Ohm R."/>
            <person name="Sun H."/>
            <person name="Tunlid A."/>
            <person name="Henrissat B."/>
            <person name="Grigoriev I.V."/>
            <person name="Hibbett D.S."/>
            <person name="Martin F."/>
        </authorList>
    </citation>
    <scope>NUCLEOTIDE SEQUENCE</scope>
    <source>
        <strain evidence="3">MUT 4182</strain>
    </source>
</reference>
<sequence length="241" mass="27160">MTSTEVKKALEAPFTGTIDFVESSYRFFYINRDLGNALCPVQFKSPNGSPIYPNGSQLYSAYSRRTIIILRLNYDAEVPDYGKGVRLWDRKKGGQVSDEEADEEEEDDFLVCESCNGTFALEKLEAHNTKCPARRKPSGSKRLHSRHQSMPAILSPERKRPRYEAPAEPSSDGEADGRLVHGKRNGEFYVDDAIEEDELIDDPEANDSEEAEDEEDKVKAGPSGTRRYNLRMASVGVSYKY</sequence>
<proteinExistence type="predicted"/>
<evidence type="ECO:0000313" key="4">
    <source>
        <dbReference type="EMBL" id="KIO18393.1"/>
    </source>
</evidence>
<feature type="compositionally biased region" description="Basic and acidic residues" evidence="1">
    <location>
        <begin position="156"/>
        <end position="165"/>
    </location>
</feature>
<reference evidence="5" key="2">
    <citation type="submission" date="2015-01" db="EMBL/GenBank/DDBJ databases">
        <title>Evolutionary Origins and Diversification of the Mycorrhizal Mutualists.</title>
        <authorList>
            <consortium name="DOE Joint Genome Institute"/>
            <consortium name="Mycorrhizal Genomics Consortium"/>
            <person name="Kohler A."/>
            <person name="Kuo A."/>
            <person name="Nagy L.G."/>
            <person name="Floudas D."/>
            <person name="Copeland A."/>
            <person name="Barry K.W."/>
            <person name="Cichocki N."/>
            <person name="Veneault-Fourrey C."/>
            <person name="LaButti K."/>
            <person name="Lindquist E.A."/>
            <person name="Lipzen A."/>
            <person name="Lundell T."/>
            <person name="Morin E."/>
            <person name="Murat C."/>
            <person name="Riley R."/>
            <person name="Ohm R."/>
            <person name="Sun H."/>
            <person name="Tunlid A."/>
            <person name="Henrissat B."/>
            <person name="Grigoriev I.V."/>
            <person name="Hibbett D.S."/>
            <person name="Martin F."/>
        </authorList>
    </citation>
    <scope>NUCLEOTIDE SEQUENCE [LARGE SCALE GENOMIC DNA]</scope>
    <source>
        <strain evidence="2 5">MUT 4182</strain>
    </source>
</reference>
<feature type="compositionally biased region" description="Acidic residues" evidence="1">
    <location>
        <begin position="189"/>
        <end position="215"/>
    </location>
</feature>
<dbReference type="EMBL" id="KN823341">
    <property type="protein sequence ID" value="KIO17820.1"/>
    <property type="molecule type" value="Genomic_DNA"/>
</dbReference>
<keyword evidence="5" id="KW-1185">Reference proteome</keyword>